<keyword evidence="3" id="KW-1185">Reference proteome</keyword>
<protein>
    <submittedName>
        <fullName evidence="2">Polysaccharide pyruvyl transferase CsaB</fullName>
    </submittedName>
</protein>
<evidence type="ECO:0000259" key="1">
    <source>
        <dbReference type="Pfam" id="PF04230"/>
    </source>
</evidence>
<evidence type="ECO:0000313" key="3">
    <source>
        <dbReference type="Proteomes" id="UP000049455"/>
    </source>
</evidence>
<accession>A0A0M7B965</accession>
<dbReference type="InterPro" id="IPR007345">
    <property type="entry name" value="Polysacch_pyruvyl_Trfase"/>
</dbReference>
<name>A0A0M7B965_9RHOB</name>
<dbReference type="RefSeq" id="WP_245624781.1">
    <property type="nucleotide sequence ID" value="NZ_CYPR01000034.1"/>
</dbReference>
<dbReference type="Pfam" id="PF04230">
    <property type="entry name" value="PS_pyruv_trans"/>
    <property type="match status" value="1"/>
</dbReference>
<dbReference type="AlphaFoldDB" id="A0A0M7B965"/>
<dbReference type="PANTHER" id="PTHR36836">
    <property type="entry name" value="COLANIC ACID BIOSYNTHESIS PROTEIN WCAK"/>
    <property type="match status" value="1"/>
</dbReference>
<sequence>MGIFNDTSVSGHYGCTAVMSTLVGELAARDISAAFLWPVATDWSGYERWIMQTRPDAIIVNGEGTIHHSAERKRTRDLLALPVFARRHGLPIHLLNASVSALDAAALEALRGFDTVHVRESDSLAYLEAHGLDAKMVPDLSLGLSVPPASAPREGIIVTDSVLQEVARDLRTFSLEMGARYERMKPKRPHGAKLREKLRTLWPGPSASRQWSPRSDATAFASRLASNSLAVTGRFHTVLLSIATDTPFIAFPSNTPKIEAVLRDAFGNTSRVRDVAVLEEPLFRTEARRGIPFSADELAALARYRAAAAEARREMFERIASSVK</sequence>
<keyword evidence="2" id="KW-0808">Transferase</keyword>
<dbReference type="GO" id="GO:0016740">
    <property type="term" value="F:transferase activity"/>
    <property type="evidence" value="ECO:0007669"/>
    <property type="project" value="UniProtKB-KW"/>
</dbReference>
<dbReference type="STRING" id="313367.JSE7799_00576"/>
<organism evidence="2 3">
    <name type="scientific">Jannaschia seosinensis</name>
    <dbReference type="NCBI Taxonomy" id="313367"/>
    <lineage>
        <taxon>Bacteria</taxon>
        <taxon>Pseudomonadati</taxon>
        <taxon>Pseudomonadota</taxon>
        <taxon>Alphaproteobacteria</taxon>
        <taxon>Rhodobacterales</taxon>
        <taxon>Roseobacteraceae</taxon>
        <taxon>Jannaschia</taxon>
    </lineage>
</organism>
<reference evidence="2 3" key="1">
    <citation type="submission" date="2015-09" db="EMBL/GenBank/DDBJ databases">
        <authorList>
            <person name="Jackson K.R."/>
            <person name="Lunt B.L."/>
            <person name="Fisher J.N.B."/>
            <person name="Gardner A.V."/>
            <person name="Bailey M.E."/>
            <person name="Deus L.M."/>
            <person name="Earl A.S."/>
            <person name="Gibby P.D."/>
            <person name="Hartmann K.A."/>
            <person name="Liu J.E."/>
            <person name="Manci A.M."/>
            <person name="Nielsen D.A."/>
            <person name="Solomon M.B."/>
            <person name="Breakwell D.P."/>
            <person name="Burnett S.H."/>
            <person name="Grose J.H."/>
        </authorList>
    </citation>
    <scope>NUCLEOTIDE SEQUENCE [LARGE SCALE GENOMIC DNA]</scope>
    <source>
        <strain evidence="2 3">CECT 7799</strain>
    </source>
</reference>
<gene>
    <name evidence="2" type="ORF">JSE7799_00576</name>
</gene>
<proteinExistence type="predicted"/>
<feature type="domain" description="Polysaccharide pyruvyl transferase" evidence="1">
    <location>
        <begin position="32"/>
        <end position="253"/>
    </location>
</feature>
<dbReference type="PANTHER" id="PTHR36836:SF1">
    <property type="entry name" value="COLANIC ACID BIOSYNTHESIS PROTEIN WCAK"/>
    <property type="match status" value="1"/>
</dbReference>
<dbReference type="EMBL" id="CYPR01000034">
    <property type="protein sequence ID" value="CUH21818.1"/>
    <property type="molecule type" value="Genomic_DNA"/>
</dbReference>
<dbReference type="Proteomes" id="UP000049455">
    <property type="component" value="Unassembled WGS sequence"/>
</dbReference>
<evidence type="ECO:0000313" key="2">
    <source>
        <dbReference type="EMBL" id="CUH21818.1"/>
    </source>
</evidence>